<dbReference type="SUPFAM" id="SSF53335">
    <property type="entry name" value="S-adenosyl-L-methionine-dependent methyltransferases"/>
    <property type="match status" value="1"/>
</dbReference>
<evidence type="ECO:0000313" key="1">
    <source>
        <dbReference type="EMBL" id="GLQ59175.1"/>
    </source>
</evidence>
<dbReference type="Proteomes" id="UP001156613">
    <property type="component" value="Unassembled WGS sequence"/>
</dbReference>
<evidence type="ECO:0008006" key="3">
    <source>
        <dbReference type="Google" id="ProtNLM"/>
    </source>
</evidence>
<reference evidence="2" key="1">
    <citation type="journal article" date="2019" name="Int. J. Syst. Evol. Microbiol.">
        <title>The Global Catalogue of Microorganisms (GCM) 10K type strain sequencing project: providing services to taxonomists for standard genome sequencing and annotation.</title>
        <authorList>
            <consortium name="The Broad Institute Genomics Platform"/>
            <consortium name="The Broad Institute Genome Sequencing Center for Infectious Disease"/>
            <person name="Wu L."/>
            <person name="Ma J."/>
        </authorList>
    </citation>
    <scope>NUCLEOTIDE SEQUENCE [LARGE SCALE GENOMIC DNA]</scope>
    <source>
        <strain evidence="2">NBRC 3271</strain>
    </source>
</reference>
<name>A0ABQ5WGR1_GLUJA</name>
<proteinExistence type="predicted"/>
<dbReference type="Pfam" id="PF13578">
    <property type="entry name" value="Methyltransf_24"/>
    <property type="match status" value="1"/>
</dbReference>
<dbReference type="Gene3D" id="3.40.50.150">
    <property type="entry name" value="Vaccinia Virus protein VP39"/>
    <property type="match status" value="1"/>
</dbReference>
<organism evidence="1 2">
    <name type="scientific">Gluconobacter japonicus</name>
    <dbReference type="NCBI Taxonomy" id="376620"/>
    <lineage>
        <taxon>Bacteria</taxon>
        <taxon>Pseudomonadati</taxon>
        <taxon>Pseudomonadota</taxon>
        <taxon>Alphaproteobacteria</taxon>
        <taxon>Acetobacterales</taxon>
        <taxon>Acetobacteraceae</taxon>
        <taxon>Gluconobacter</taxon>
    </lineage>
</organism>
<protein>
    <recommendedName>
        <fullName evidence="3">Class I SAM-dependent methyltransferase</fullName>
    </recommendedName>
</protein>
<sequence length="265" mass="29998">MFLIHSMAHFSSIYLPVLKMTGARKICEIGSELGGNTSILLEYADENHGHIICIDPCPDNNFYEKLINKENISFIKDKSLNAIFNIDCIDVWFVDGDHNWYTVFNELSLIDKVSKRDGKPFLAFVHDVDWPSGRRDLYYDPSSIPENFLHDYSWELGTVPEQADLISGGFRGAGAFAWAHQSGGEKNGVRTAIEDFIADGRVDEVEFLSIPGVFGLGVIVSKNHPFLEEIKSLLEPFANNPLLIDLEKNRLENYLELIRRQDEGN</sequence>
<evidence type="ECO:0000313" key="2">
    <source>
        <dbReference type="Proteomes" id="UP001156613"/>
    </source>
</evidence>
<accession>A0ABQ5WGR1</accession>
<dbReference type="RefSeq" id="WP_062503839.1">
    <property type="nucleotide sequence ID" value="NZ_BEWO01000003.1"/>
</dbReference>
<comment type="caution">
    <text evidence="1">The sequence shown here is derived from an EMBL/GenBank/DDBJ whole genome shotgun (WGS) entry which is preliminary data.</text>
</comment>
<dbReference type="InterPro" id="IPR029063">
    <property type="entry name" value="SAM-dependent_MTases_sf"/>
</dbReference>
<gene>
    <name evidence="1" type="ORF">GCM10010937_09780</name>
</gene>
<dbReference type="EMBL" id="BSNT01000019">
    <property type="protein sequence ID" value="GLQ59175.1"/>
    <property type="molecule type" value="Genomic_DNA"/>
</dbReference>
<keyword evidence="2" id="KW-1185">Reference proteome</keyword>